<sequence length="287" mass="30599">MPIRPPSPFQPRPFDDGERAALLRRLSDLDAGTPRQWLWLELAAGTATGETPRTRRIGRLLALGGPWLAWRWLRRAELPGLTLYARLAGSLRARLRHARQDGLLCVLCLPALLAGFERLPAIQAMSAWLVVLLGTLWQAWRQPGAQASTHTADDDGDGEEELPGPEAALGLAGMLIGAGQAPLAAQRLVVQLRAAPDATLPALLAVLPTLAPSPPPPATRRWLTCLHWLAATLPPAWLIGALPTPWGLGAAVAYGVLLAAKASRGTALLVAVATLLAHALGRLGHWL</sequence>
<dbReference type="AlphaFoldDB" id="A0A4U0QE59"/>
<comment type="caution">
    <text evidence="2">The sequence shown here is derived from an EMBL/GenBank/DDBJ whole genome shotgun (WGS) entry which is preliminary data.</text>
</comment>
<evidence type="ECO:0000313" key="3">
    <source>
        <dbReference type="Proteomes" id="UP000310016"/>
    </source>
</evidence>
<proteinExistence type="predicted"/>
<gene>
    <name evidence="2" type="ORF">FAZ21_01155</name>
</gene>
<keyword evidence="1" id="KW-1133">Transmembrane helix</keyword>
<dbReference type="RefSeq" id="WP_136771437.1">
    <property type="nucleotide sequence ID" value="NZ_CP156074.1"/>
</dbReference>
<keyword evidence="1" id="KW-0472">Membrane</keyword>
<keyword evidence="3" id="KW-1185">Reference proteome</keyword>
<reference evidence="2 3" key="1">
    <citation type="submission" date="2019-04" db="EMBL/GenBank/DDBJ databases">
        <title>Chitiniphilus eburnea sp. nov., a novel chitinolytic bacterium isolated from aquaculture sludge.</title>
        <authorList>
            <person name="Sheng M."/>
        </authorList>
    </citation>
    <scope>NUCLEOTIDE SEQUENCE [LARGE SCALE GENOMIC DNA]</scope>
    <source>
        <strain evidence="2 3">HX-2-15</strain>
    </source>
</reference>
<dbReference type="OrthoDB" id="8594699at2"/>
<protein>
    <submittedName>
        <fullName evidence="2">Uncharacterized protein</fullName>
    </submittedName>
</protein>
<keyword evidence="1" id="KW-0812">Transmembrane</keyword>
<evidence type="ECO:0000313" key="2">
    <source>
        <dbReference type="EMBL" id="TJZ78922.1"/>
    </source>
</evidence>
<feature type="transmembrane region" description="Helical" evidence="1">
    <location>
        <begin position="236"/>
        <end position="260"/>
    </location>
</feature>
<feature type="transmembrane region" description="Helical" evidence="1">
    <location>
        <begin position="267"/>
        <end position="285"/>
    </location>
</feature>
<name>A0A4U0QE59_9NEIS</name>
<dbReference type="Proteomes" id="UP000310016">
    <property type="component" value="Unassembled WGS sequence"/>
</dbReference>
<evidence type="ECO:0000256" key="1">
    <source>
        <dbReference type="SAM" id="Phobius"/>
    </source>
</evidence>
<dbReference type="EMBL" id="SUMF01000001">
    <property type="protein sequence ID" value="TJZ78922.1"/>
    <property type="molecule type" value="Genomic_DNA"/>
</dbReference>
<accession>A0A4U0QE59</accession>
<organism evidence="2 3">
    <name type="scientific">Chitiniphilus eburneus</name>
    <dbReference type="NCBI Taxonomy" id="2571148"/>
    <lineage>
        <taxon>Bacteria</taxon>
        <taxon>Pseudomonadati</taxon>
        <taxon>Pseudomonadota</taxon>
        <taxon>Betaproteobacteria</taxon>
        <taxon>Neisseriales</taxon>
        <taxon>Chitinibacteraceae</taxon>
        <taxon>Chitiniphilus</taxon>
    </lineage>
</organism>